<keyword evidence="4" id="KW-1185">Reference proteome</keyword>
<evidence type="ECO:0000313" key="2">
    <source>
        <dbReference type="EMBL" id="CBZ49906.1"/>
    </source>
</evidence>
<reference evidence="2" key="1">
    <citation type="submission" date="2011-02" db="EMBL/GenBank/DDBJ databases">
        <authorList>
            <person name="Aslett M."/>
        </authorList>
    </citation>
    <scope>NUCLEOTIDE SEQUENCE</scope>
    <source>
        <strain evidence="2">Liverpool</strain>
    </source>
</reference>
<accession>F0V865</accession>
<reference evidence="3" key="4">
    <citation type="journal article" date="2015" name="PLoS ONE">
        <title>Comprehensive Evaluation of Toxoplasma gondii VEG and Neospora caninum LIV Genomes with Tachyzoite Stage Transcriptome and Proteome Defines Novel Transcript Features.</title>
        <authorList>
            <person name="Ramaprasad A."/>
            <person name="Mourier T."/>
            <person name="Naeem R."/>
            <person name="Malas T.B."/>
            <person name="Moussa E."/>
            <person name="Panigrahi A."/>
            <person name="Vermont S.J."/>
            <person name="Otto T.D."/>
            <person name="Wastling J."/>
            <person name="Pain A."/>
        </authorList>
    </citation>
    <scope>NUCLEOTIDE SEQUENCE</scope>
    <source>
        <strain evidence="3">Liverpool</strain>
    </source>
</reference>
<dbReference type="OMA" id="ECQCERN"/>
<feature type="chain" id="PRO_5007655046" evidence="1">
    <location>
        <begin position="20"/>
        <end position="464"/>
    </location>
</feature>
<dbReference type="eggNOG" id="ENOG502QZU0">
    <property type="taxonomic scope" value="Eukaryota"/>
</dbReference>
<evidence type="ECO:0000313" key="4">
    <source>
        <dbReference type="Proteomes" id="UP000007494"/>
    </source>
</evidence>
<dbReference type="EMBL" id="FR823381">
    <property type="protein sequence ID" value="CBZ49906.1"/>
    <property type="molecule type" value="Genomic_DNA"/>
</dbReference>
<feature type="signal peptide" evidence="1">
    <location>
        <begin position="1"/>
        <end position="19"/>
    </location>
</feature>
<gene>
    <name evidence="3" type="ORF">BN1204_003900</name>
    <name evidence="2" type="ORF">NCLIV_003900</name>
</gene>
<dbReference type="RefSeq" id="XP_003879941.1">
    <property type="nucleotide sequence ID" value="XM_003879892.1"/>
</dbReference>
<reference evidence="4" key="3">
    <citation type="journal article" date="2012" name="PLoS Pathog.">
        <title>Comparative genomics of the apicomplexan parasites Toxoplasma gondii and Neospora caninum: Coccidia differing in host range and transmission strategy.</title>
        <authorList>
            <person name="Reid A.J."/>
            <person name="Vermont S.J."/>
            <person name="Cotton J.A."/>
            <person name="Harris D."/>
            <person name="Hill-Cawthorne G.A."/>
            <person name="Konen-Waisman S."/>
            <person name="Latham S.M."/>
            <person name="Mourier T."/>
            <person name="Norton R."/>
            <person name="Quail M.A."/>
            <person name="Sanders M."/>
            <person name="Shanmugam D."/>
            <person name="Sohal A."/>
            <person name="Wasmuth J.D."/>
            <person name="Brunk B."/>
            <person name="Grigg M.E."/>
            <person name="Howard J.C."/>
            <person name="Parkinson J."/>
            <person name="Roos D.S."/>
            <person name="Trees A.J."/>
            <person name="Berriman M."/>
            <person name="Pain A."/>
            <person name="Wastling J.M."/>
        </authorList>
    </citation>
    <scope>NUCLEOTIDE SEQUENCE [LARGE SCALE GENOMIC DNA]</scope>
    <source>
        <strain evidence="4">Liverpool</strain>
    </source>
</reference>
<dbReference type="EMBL" id="LN714475">
    <property type="protein sequence ID" value="CEL64493.1"/>
    <property type="molecule type" value="Genomic_DNA"/>
</dbReference>
<proteinExistence type="predicted"/>
<dbReference type="GeneID" id="13445955"/>
<evidence type="ECO:0000313" key="3">
    <source>
        <dbReference type="EMBL" id="CEL64493.1"/>
    </source>
</evidence>
<sequence>MPSICTKIICALGVLLATAAPTPGTPALASTDVTIMKKKAPGTYRESPPDQRRARCKCPFGFERMDESCVKTVVTGKPEAVCPSGILEDGKCRTRSAEAFRCPDGFETICNAESTAKSKCCRRTEAQKIIFRCPEGTTETTDGDCKRLTRFPPSYECPLGYRYDEGYCVRTEPGHIVPACGTKSQLTAHNTCLAIVPGEIVYECPEGFHCASSTKISSFCKSCKKRELAPVSCECGIGTVESDGLCYQAETYQDCVGKVNKKDVASTAAVDSDEDAVVEKKKDKKCETTKSKCSCQADFHLVCKGKDCHCVKEESAAVVRRCLGFDDGSGNCVRQMESAPIFQCGEGQECESVGKNECKCVYKIRKDSTVNCGDGVLIGGDCFSVDHIPRTQHCQDGFDVACRGSECQCERNLFTSRAMMCESATDKHSKACATLSDPEFICREGQLINGECVRLSYSVQLCDA</sequence>
<dbReference type="Proteomes" id="UP000007494">
    <property type="component" value="Chromosome Ib"/>
</dbReference>
<organism evidence="2 4">
    <name type="scientific">Neospora caninum (strain Liverpool)</name>
    <dbReference type="NCBI Taxonomy" id="572307"/>
    <lineage>
        <taxon>Eukaryota</taxon>
        <taxon>Sar</taxon>
        <taxon>Alveolata</taxon>
        <taxon>Apicomplexa</taxon>
        <taxon>Conoidasida</taxon>
        <taxon>Coccidia</taxon>
        <taxon>Eucoccidiorida</taxon>
        <taxon>Eimeriorina</taxon>
        <taxon>Sarcocystidae</taxon>
        <taxon>Neospora</taxon>
    </lineage>
</organism>
<evidence type="ECO:0000256" key="1">
    <source>
        <dbReference type="SAM" id="SignalP"/>
    </source>
</evidence>
<dbReference type="VEuPathDB" id="ToxoDB:NCLIV_003900"/>
<reference evidence="2" key="2">
    <citation type="submission" date="2011-03" db="EMBL/GenBank/DDBJ databases">
        <title>Comparative genomics and transcriptomics of Neospora caninum and Toxoplasma gondii.</title>
        <authorList>
            <person name="Reid A.J."/>
            <person name="Sohal A."/>
            <person name="Harris D."/>
            <person name="Quail M."/>
            <person name="Sanders M."/>
            <person name="Berriman M."/>
            <person name="Wastling J.M."/>
            <person name="Pain A."/>
        </authorList>
    </citation>
    <scope>NUCLEOTIDE SEQUENCE</scope>
    <source>
        <strain evidence="2">Liverpool</strain>
    </source>
</reference>
<dbReference type="OrthoDB" id="329111at2759"/>
<name>F0V865_NEOCL</name>
<dbReference type="AlphaFoldDB" id="F0V865"/>
<dbReference type="InParanoid" id="F0V865"/>
<protein>
    <submittedName>
        <fullName evidence="3">Oocyst wall protein COWP, putative</fullName>
    </submittedName>
    <submittedName>
        <fullName evidence="2">Putative oocyst wall protein COWP</fullName>
    </submittedName>
</protein>
<keyword evidence="1" id="KW-0732">Signal</keyword>